<evidence type="ECO:0008006" key="3">
    <source>
        <dbReference type="Google" id="ProtNLM"/>
    </source>
</evidence>
<dbReference type="GO" id="GO:0005737">
    <property type="term" value="C:cytoplasm"/>
    <property type="evidence" value="ECO:0007669"/>
    <property type="project" value="TreeGrafter"/>
</dbReference>
<dbReference type="GO" id="GO:0018169">
    <property type="term" value="F:ribosomal S6-glutamic acid ligase activity"/>
    <property type="evidence" value="ECO:0007669"/>
    <property type="project" value="TreeGrafter"/>
</dbReference>
<evidence type="ECO:0000313" key="1">
    <source>
        <dbReference type="EMBL" id="GEN76400.1"/>
    </source>
</evidence>
<sequence length="312" mass="37347">MIKIITESKDRVSDEVIEYLLAKGVSFKRINSDIFSSFSETISKADYVNGEIIWHRRAFRRLNPSEIQKYPFIYNLLDEEDVVNKFIEKKNCFKNTIYYGGYVEESQHNKLYDLYLANKFGLKVPSTLITNVKSELKAFKQIHNKIITKPIKDLIRFRSENYIYSSPGTFLIEEKHFNLLEEHFAISIFQEYIEKDIEIRVFYFDGFFFSMAIFSQNDEKTKIDFRNYNFEKQNRFIPFKLDKVIKKKIKKFLKYKKINTCSIDLILTPENEFVFLEINPQGQFGWLSKNCNYFIEKFIAQKLIFDNERISK</sequence>
<keyword evidence="2" id="KW-1185">Reference proteome</keyword>
<dbReference type="GO" id="GO:0009432">
    <property type="term" value="P:SOS response"/>
    <property type="evidence" value="ECO:0007669"/>
    <property type="project" value="TreeGrafter"/>
</dbReference>
<name>A0A511YMK3_9FLAO</name>
<dbReference type="SUPFAM" id="SSF56059">
    <property type="entry name" value="Glutathione synthetase ATP-binding domain-like"/>
    <property type="match status" value="1"/>
</dbReference>
<dbReference type="Gene3D" id="3.30.470.20">
    <property type="entry name" value="ATP-grasp fold, B domain"/>
    <property type="match status" value="1"/>
</dbReference>
<evidence type="ECO:0000313" key="2">
    <source>
        <dbReference type="Proteomes" id="UP000321863"/>
    </source>
</evidence>
<accession>A0A511YMK3</accession>
<comment type="caution">
    <text evidence="1">The sequence shown here is derived from an EMBL/GenBank/DDBJ whole genome shotgun (WGS) entry which is preliminary data.</text>
</comment>
<gene>
    <name evidence="1" type="ORF">CHA01nite_21400</name>
</gene>
<organism evidence="1 2">
    <name type="scientific">Chryseobacterium hagamense</name>
    <dbReference type="NCBI Taxonomy" id="395935"/>
    <lineage>
        <taxon>Bacteria</taxon>
        <taxon>Pseudomonadati</taxon>
        <taxon>Bacteroidota</taxon>
        <taxon>Flavobacteriia</taxon>
        <taxon>Flavobacteriales</taxon>
        <taxon>Weeksellaceae</taxon>
        <taxon>Chryseobacterium group</taxon>
        <taxon>Chryseobacterium</taxon>
    </lineage>
</organism>
<dbReference type="Proteomes" id="UP000321863">
    <property type="component" value="Unassembled WGS sequence"/>
</dbReference>
<dbReference type="AlphaFoldDB" id="A0A511YMK3"/>
<proteinExistence type="predicted"/>
<reference evidence="1 2" key="1">
    <citation type="submission" date="2019-07" db="EMBL/GenBank/DDBJ databases">
        <title>Whole genome shotgun sequence of Chryseobacterium hagamense NBRC 105253.</title>
        <authorList>
            <person name="Hosoyama A."/>
            <person name="Uohara A."/>
            <person name="Ohji S."/>
            <person name="Ichikawa N."/>
        </authorList>
    </citation>
    <scope>NUCLEOTIDE SEQUENCE [LARGE SCALE GENOMIC DNA]</scope>
    <source>
        <strain evidence="1 2">NBRC 105253</strain>
    </source>
</reference>
<dbReference type="PANTHER" id="PTHR21621:SF0">
    <property type="entry name" value="BETA-CITRYLGLUTAMATE SYNTHASE B-RELATED"/>
    <property type="match status" value="1"/>
</dbReference>
<dbReference type="PANTHER" id="PTHR21621">
    <property type="entry name" value="RIBOSOMAL PROTEIN S6 MODIFICATION PROTEIN"/>
    <property type="match status" value="1"/>
</dbReference>
<dbReference type="EMBL" id="BJYJ01000010">
    <property type="protein sequence ID" value="GEN76400.1"/>
    <property type="molecule type" value="Genomic_DNA"/>
</dbReference>
<protein>
    <recommendedName>
        <fullName evidence="3">ATP-grasp domain-containing protein</fullName>
    </recommendedName>
</protein>